<proteinExistence type="predicted"/>
<dbReference type="EMBL" id="WKQE01000002">
    <property type="protein sequence ID" value="MSC79665.1"/>
    <property type="molecule type" value="Genomic_DNA"/>
</dbReference>
<dbReference type="AlphaFoldDB" id="A0A6L5TDC6"/>
<evidence type="ECO:0000313" key="3">
    <source>
        <dbReference type="Proteomes" id="UP000477010"/>
    </source>
</evidence>
<feature type="region of interest" description="Disordered" evidence="1">
    <location>
        <begin position="121"/>
        <end position="141"/>
    </location>
</feature>
<protein>
    <submittedName>
        <fullName evidence="2">Uncharacterized protein</fullName>
    </submittedName>
</protein>
<gene>
    <name evidence="2" type="ORF">GKD85_02310</name>
</gene>
<evidence type="ECO:0000256" key="1">
    <source>
        <dbReference type="SAM" id="MobiDB-lite"/>
    </source>
</evidence>
<organism evidence="2 3">
    <name type="scientific">Faecalibacterium prausnitzii</name>
    <dbReference type="NCBI Taxonomy" id="853"/>
    <lineage>
        <taxon>Bacteria</taxon>
        <taxon>Bacillati</taxon>
        <taxon>Bacillota</taxon>
        <taxon>Clostridia</taxon>
        <taxon>Eubacteriales</taxon>
        <taxon>Oscillospiraceae</taxon>
        <taxon>Faecalibacterium</taxon>
    </lineage>
</organism>
<reference evidence="2 3" key="1">
    <citation type="journal article" date="2019" name="Nat. Med.">
        <title>A library of human gut bacterial isolates paired with longitudinal multiomics data enables mechanistic microbiome research.</title>
        <authorList>
            <person name="Poyet M."/>
            <person name="Groussin M."/>
            <person name="Gibbons S.M."/>
            <person name="Avila-Pacheco J."/>
            <person name="Jiang X."/>
            <person name="Kearney S.M."/>
            <person name="Perrotta A.R."/>
            <person name="Berdy B."/>
            <person name="Zhao S."/>
            <person name="Lieberman T.D."/>
            <person name="Swanson P.K."/>
            <person name="Smith M."/>
            <person name="Roesemann S."/>
            <person name="Alexander J.E."/>
            <person name="Rich S.A."/>
            <person name="Livny J."/>
            <person name="Vlamakis H."/>
            <person name="Clish C."/>
            <person name="Bullock K."/>
            <person name="Deik A."/>
            <person name="Scott J."/>
            <person name="Pierce K.A."/>
            <person name="Xavier R.J."/>
            <person name="Alm E.J."/>
        </authorList>
    </citation>
    <scope>NUCLEOTIDE SEQUENCE [LARGE SCALE GENOMIC DNA]</scope>
    <source>
        <strain evidence="2 3">BIOML-B9</strain>
    </source>
</reference>
<accession>A0A6L5TDC6</accession>
<comment type="caution">
    <text evidence="2">The sequence shown here is derived from an EMBL/GenBank/DDBJ whole genome shotgun (WGS) entry which is preliminary data.</text>
</comment>
<sequence length="141" mass="15098">MEKRWDAYLAVALDGDDVEIQVDGHAGDIAQIAAMALADVIVQSSPEKERAIKMLDDMKNQLDGMLDDAWNARNSEIEYGKDHSVQWHGEKATAIAQAMAKLKENTNTGCFGDCATCSGAAVDDRAGTGSRPQDADDGLPS</sequence>
<evidence type="ECO:0000313" key="2">
    <source>
        <dbReference type="EMBL" id="MSC79665.1"/>
    </source>
</evidence>
<dbReference type="Proteomes" id="UP000477010">
    <property type="component" value="Unassembled WGS sequence"/>
</dbReference>
<dbReference type="RefSeq" id="WP_154251989.1">
    <property type="nucleotide sequence ID" value="NZ_WKPZ01000004.1"/>
</dbReference>
<name>A0A6L5TDC6_9FIRM</name>